<name>A0A4U5NBX0_STECR</name>
<proteinExistence type="predicted"/>
<evidence type="ECO:0000256" key="1">
    <source>
        <dbReference type="SAM" id="Coils"/>
    </source>
</evidence>
<dbReference type="EMBL" id="AZBU02000004">
    <property type="protein sequence ID" value="TKR80316.1"/>
    <property type="molecule type" value="Genomic_DNA"/>
</dbReference>
<dbReference type="Proteomes" id="UP000298663">
    <property type="component" value="Unassembled WGS sequence"/>
</dbReference>
<comment type="caution">
    <text evidence="4">The sequence shown here is derived from an EMBL/GenBank/DDBJ whole genome shotgun (WGS) entry which is preliminary data.</text>
</comment>
<protein>
    <recommendedName>
        <fullName evidence="6">SXP/RAL-2 family protein Ani s 5-like cation-binding domain-containing protein</fullName>
    </recommendedName>
</protein>
<dbReference type="AlphaFoldDB" id="A0A4U5NBX0"/>
<sequence>MHLIVTLLVLVGTASAYYPYPYSFPFPYPGGYPFHFPGPFDGPNHRRDVYRSDYMTDRLAESNHHHQKNAEYLNEHLKNFKQTADRHHSLHLSNIEKLNSEIEEHNQQISSLHEIIKELQSEVSSSHQQVLDEKQKNAALQRVFVRLFSLYQQLHQKLISLHEQIGAQYQSQIQNYQDVMQRMSDKMTADKKSIENNAVDAKEDNERFDLSNIKNVPHVAPEEAAVEEKVAFHSEPEKVEEEVAEEKYEAPPEAELLHEKTMVDSEQ</sequence>
<evidence type="ECO:0000313" key="5">
    <source>
        <dbReference type="Proteomes" id="UP000298663"/>
    </source>
</evidence>
<reference evidence="4 5" key="2">
    <citation type="journal article" date="2019" name="G3 (Bethesda)">
        <title>Hybrid Assembly of the Genome of the Entomopathogenic Nematode Steinernema carpocapsae Identifies the X-Chromosome.</title>
        <authorList>
            <person name="Serra L."/>
            <person name="Macchietto M."/>
            <person name="Macias-Munoz A."/>
            <person name="McGill C.J."/>
            <person name="Rodriguez I.M."/>
            <person name="Rodriguez B."/>
            <person name="Murad R."/>
            <person name="Mortazavi A."/>
        </authorList>
    </citation>
    <scope>NUCLEOTIDE SEQUENCE [LARGE SCALE GENOMIC DNA]</scope>
    <source>
        <strain evidence="4 5">ALL</strain>
    </source>
</reference>
<evidence type="ECO:0000256" key="3">
    <source>
        <dbReference type="SAM" id="SignalP"/>
    </source>
</evidence>
<gene>
    <name evidence="4" type="ORF">L596_014405</name>
</gene>
<feature type="signal peptide" evidence="3">
    <location>
        <begin position="1"/>
        <end position="16"/>
    </location>
</feature>
<evidence type="ECO:0000313" key="4">
    <source>
        <dbReference type="EMBL" id="TKR80316.1"/>
    </source>
</evidence>
<feature type="region of interest" description="Disordered" evidence="2">
    <location>
        <begin position="229"/>
        <end position="267"/>
    </location>
</feature>
<keyword evidence="3" id="KW-0732">Signal</keyword>
<keyword evidence="5" id="KW-1185">Reference proteome</keyword>
<organism evidence="4 5">
    <name type="scientific">Steinernema carpocapsae</name>
    <name type="common">Entomopathogenic nematode</name>
    <dbReference type="NCBI Taxonomy" id="34508"/>
    <lineage>
        <taxon>Eukaryota</taxon>
        <taxon>Metazoa</taxon>
        <taxon>Ecdysozoa</taxon>
        <taxon>Nematoda</taxon>
        <taxon>Chromadorea</taxon>
        <taxon>Rhabditida</taxon>
        <taxon>Tylenchina</taxon>
        <taxon>Panagrolaimomorpha</taxon>
        <taxon>Strongyloidoidea</taxon>
        <taxon>Steinernematidae</taxon>
        <taxon>Steinernema</taxon>
    </lineage>
</organism>
<feature type="compositionally biased region" description="Basic and acidic residues" evidence="2">
    <location>
        <begin position="245"/>
        <end position="267"/>
    </location>
</feature>
<feature type="coiled-coil region" evidence="1">
    <location>
        <begin position="88"/>
        <end position="122"/>
    </location>
</feature>
<accession>A0A4U5NBX0</accession>
<reference evidence="4 5" key="1">
    <citation type="journal article" date="2015" name="Genome Biol.">
        <title>Comparative genomics of Steinernema reveals deeply conserved gene regulatory networks.</title>
        <authorList>
            <person name="Dillman A.R."/>
            <person name="Macchietto M."/>
            <person name="Porter C.F."/>
            <person name="Rogers A."/>
            <person name="Williams B."/>
            <person name="Antoshechkin I."/>
            <person name="Lee M.M."/>
            <person name="Goodwin Z."/>
            <person name="Lu X."/>
            <person name="Lewis E.E."/>
            <person name="Goodrich-Blair H."/>
            <person name="Stock S.P."/>
            <person name="Adams B.J."/>
            <person name="Sternberg P.W."/>
            <person name="Mortazavi A."/>
        </authorList>
    </citation>
    <scope>NUCLEOTIDE SEQUENCE [LARGE SCALE GENOMIC DNA]</scope>
    <source>
        <strain evidence="4 5">ALL</strain>
    </source>
</reference>
<keyword evidence="1" id="KW-0175">Coiled coil</keyword>
<feature type="chain" id="PRO_5020655984" description="SXP/RAL-2 family protein Ani s 5-like cation-binding domain-containing protein" evidence="3">
    <location>
        <begin position="17"/>
        <end position="267"/>
    </location>
</feature>
<evidence type="ECO:0008006" key="6">
    <source>
        <dbReference type="Google" id="ProtNLM"/>
    </source>
</evidence>
<evidence type="ECO:0000256" key="2">
    <source>
        <dbReference type="SAM" id="MobiDB-lite"/>
    </source>
</evidence>